<feature type="region of interest" description="Disordered" evidence="6">
    <location>
        <begin position="127"/>
        <end position="146"/>
    </location>
</feature>
<evidence type="ECO:0000256" key="5">
    <source>
        <dbReference type="ARBA" id="ARBA00023136"/>
    </source>
</evidence>
<evidence type="ECO:0000256" key="6">
    <source>
        <dbReference type="SAM" id="MobiDB-lite"/>
    </source>
</evidence>
<dbReference type="Pfam" id="PF01694">
    <property type="entry name" value="Rhomboid"/>
    <property type="match status" value="1"/>
</dbReference>
<feature type="domain" description="Peptidase S54 rhomboid" evidence="8">
    <location>
        <begin position="226"/>
        <end position="338"/>
    </location>
</feature>
<feature type="transmembrane region" description="Helical" evidence="7">
    <location>
        <begin position="290"/>
        <end position="307"/>
    </location>
</feature>
<proteinExistence type="inferred from homology"/>
<evidence type="ECO:0000313" key="10">
    <source>
        <dbReference type="Proteomes" id="UP000541444"/>
    </source>
</evidence>
<gene>
    <name evidence="9" type="ORF">GIB67_016696</name>
</gene>
<feature type="transmembrane region" description="Helical" evidence="7">
    <location>
        <begin position="235"/>
        <end position="254"/>
    </location>
</feature>
<evidence type="ECO:0000313" key="9">
    <source>
        <dbReference type="EMBL" id="KAF6143775.1"/>
    </source>
</evidence>
<dbReference type="OrthoDB" id="418595at2759"/>
<dbReference type="InterPro" id="IPR050925">
    <property type="entry name" value="Rhomboid_protease_S54"/>
</dbReference>
<dbReference type="InterPro" id="IPR035952">
    <property type="entry name" value="Rhomboid-like_sf"/>
</dbReference>
<name>A0A7J7LM70_9MAGN</name>
<sequence>MPLCFCSVSGDSKLHLLNHTSFPNKRKIKHKAKGVEKDTPHLFLCASKSINNGRQLKTLDSYFSKLKKETTLVPSRDSEPKIMGPPSKSLDETMKLVDGVGQFKTRKAMSSLEDYLGKLKAEDKISEENPTRTLYSDNGDHGKSVQKSMTSYTQLGSKDVELGLENTEGLQSSYESSDAYLVSMLASINIAVFLFEIASPVRNSGIEILSLPSLYGAKINELILVGEWWRLVTPMFLHSGVLHVSLSCWVLLTFGPQVCKGYGSWTFFLIYLLGGISGNMTSFIHTSETTVGGTGPVFAIIGAWLIYQIQNKGVIAKKVSESLFQKAVIATALSFVLSTFGLIDDW</sequence>
<keyword evidence="5 7" id="KW-0472">Membrane</keyword>
<dbReference type="AlphaFoldDB" id="A0A7J7LM70"/>
<dbReference type="Proteomes" id="UP000541444">
    <property type="component" value="Unassembled WGS sequence"/>
</dbReference>
<protein>
    <recommendedName>
        <fullName evidence="8">Peptidase S54 rhomboid domain-containing protein</fullName>
    </recommendedName>
</protein>
<dbReference type="InterPro" id="IPR022764">
    <property type="entry name" value="Peptidase_S54_rhomboid_dom"/>
</dbReference>
<evidence type="ECO:0000256" key="7">
    <source>
        <dbReference type="SAM" id="Phobius"/>
    </source>
</evidence>
<dbReference type="Gene3D" id="1.20.1540.10">
    <property type="entry name" value="Rhomboid-like"/>
    <property type="match status" value="1"/>
</dbReference>
<comment type="subcellular location">
    <subcellularLocation>
        <location evidence="1">Membrane</location>
        <topology evidence="1">Multi-pass membrane protein</topology>
    </subcellularLocation>
</comment>
<dbReference type="GO" id="GO:0004252">
    <property type="term" value="F:serine-type endopeptidase activity"/>
    <property type="evidence" value="ECO:0007669"/>
    <property type="project" value="InterPro"/>
</dbReference>
<dbReference type="SUPFAM" id="SSF144091">
    <property type="entry name" value="Rhomboid-like"/>
    <property type="match status" value="1"/>
</dbReference>
<evidence type="ECO:0000256" key="1">
    <source>
        <dbReference type="ARBA" id="ARBA00004141"/>
    </source>
</evidence>
<dbReference type="PANTHER" id="PTHR43731:SF30">
    <property type="entry name" value="RHOMBOID-LIKE PROTEIN 9, CHLOROPLASTIC"/>
    <property type="match status" value="1"/>
</dbReference>
<organism evidence="9 10">
    <name type="scientific">Kingdonia uniflora</name>
    <dbReference type="NCBI Taxonomy" id="39325"/>
    <lineage>
        <taxon>Eukaryota</taxon>
        <taxon>Viridiplantae</taxon>
        <taxon>Streptophyta</taxon>
        <taxon>Embryophyta</taxon>
        <taxon>Tracheophyta</taxon>
        <taxon>Spermatophyta</taxon>
        <taxon>Magnoliopsida</taxon>
        <taxon>Ranunculales</taxon>
        <taxon>Circaeasteraceae</taxon>
        <taxon>Kingdonia</taxon>
    </lineage>
</organism>
<dbReference type="GO" id="GO:0016020">
    <property type="term" value="C:membrane"/>
    <property type="evidence" value="ECO:0007669"/>
    <property type="project" value="UniProtKB-SubCell"/>
</dbReference>
<feature type="transmembrane region" description="Helical" evidence="7">
    <location>
        <begin position="327"/>
        <end position="343"/>
    </location>
</feature>
<comment type="similarity">
    <text evidence="2">Belongs to the peptidase S54 family.</text>
</comment>
<dbReference type="PANTHER" id="PTHR43731">
    <property type="entry name" value="RHOMBOID PROTEASE"/>
    <property type="match status" value="1"/>
</dbReference>
<evidence type="ECO:0000259" key="8">
    <source>
        <dbReference type="Pfam" id="PF01694"/>
    </source>
</evidence>
<accession>A0A7J7LM70</accession>
<reference evidence="9 10" key="1">
    <citation type="journal article" date="2020" name="IScience">
        <title>Genome Sequencing of the Endangered Kingdonia uniflora (Circaeasteraceae, Ranunculales) Reveals Potential Mechanisms of Evolutionary Specialization.</title>
        <authorList>
            <person name="Sun Y."/>
            <person name="Deng T."/>
            <person name="Zhang A."/>
            <person name="Moore M.J."/>
            <person name="Landis J.B."/>
            <person name="Lin N."/>
            <person name="Zhang H."/>
            <person name="Zhang X."/>
            <person name="Huang J."/>
            <person name="Zhang X."/>
            <person name="Sun H."/>
            <person name="Wang H."/>
        </authorList>
    </citation>
    <scope>NUCLEOTIDE SEQUENCE [LARGE SCALE GENOMIC DNA]</scope>
    <source>
        <strain evidence="9">TB1705</strain>
        <tissue evidence="9">Leaf</tissue>
    </source>
</reference>
<dbReference type="EMBL" id="JACGCM010002180">
    <property type="protein sequence ID" value="KAF6143775.1"/>
    <property type="molecule type" value="Genomic_DNA"/>
</dbReference>
<comment type="caution">
    <text evidence="9">The sequence shown here is derived from an EMBL/GenBank/DDBJ whole genome shotgun (WGS) entry which is preliminary data.</text>
</comment>
<keyword evidence="10" id="KW-1185">Reference proteome</keyword>
<evidence type="ECO:0000256" key="4">
    <source>
        <dbReference type="ARBA" id="ARBA00022989"/>
    </source>
</evidence>
<evidence type="ECO:0000256" key="3">
    <source>
        <dbReference type="ARBA" id="ARBA00022692"/>
    </source>
</evidence>
<keyword evidence="4 7" id="KW-1133">Transmembrane helix</keyword>
<keyword evidence="3 7" id="KW-0812">Transmembrane</keyword>
<feature type="transmembrane region" description="Helical" evidence="7">
    <location>
        <begin position="266"/>
        <end position="284"/>
    </location>
</feature>
<evidence type="ECO:0000256" key="2">
    <source>
        <dbReference type="ARBA" id="ARBA00009045"/>
    </source>
</evidence>